<dbReference type="EMBL" id="JAVIIW010000047">
    <property type="protein sequence ID" value="MDX8482338.1"/>
    <property type="molecule type" value="Genomic_DNA"/>
</dbReference>
<sequence>MSAKMDRRSFMRLAGSYPVLALLSGSQKVEGGQAPLPAGIGGDGQPIVLGGEYGYQQQSMRDLPAGATIDARNASFIVANSRNGDPSATMGCDEGTLPINRYPVVIRDCPGVRFIGGRFNGEVPQTSDWEDTYCNSAALLVRGESAGATIEGVRARRCWDAVRFTEGATGFRLKGCWLSEIRDDAVENDYLLSGTIEDCLFDGCFSGISVDPAKNERDGTKETVHIDGTLIHMHAYLAKGEITHQTPVKATDRSPRLRITGSVFALAAANMRGFHRLERTWRLAIECRDNMLLWLPDEPIPSTFPMPPSGFRVLKGIDARRHWDKAHSQWIAAHSDVARFSDEAL</sequence>
<gene>
    <name evidence="1" type="ORF">RFN28_28340</name>
</gene>
<keyword evidence="2" id="KW-1185">Reference proteome</keyword>
<name>A0ABU4Y5Y6_9HYPH</name>
<organism evidence="1 2">
    <name type="scientific">Mesorhizobium album</name>
    <dbReference type="NCBI Taxonomy" id="3072314"/>
    <lineage>
        <taxon>Bacteria</taxon>
        <taxon>Pseudomonadati</taxon>
        <taxon>Pseudomonadota</taxon>
        <taxon>Alphaproteobacteria</taxon>
        <taxon>Hyphomicrobiales</taxon>
        <taxon>Phyllobacteriaceae</taxon>
        <taxon>Mesorhizobium</taxon>
    </lineage>
</organism>
<dbReference type="InterPro" id="IPR012334">
    <property type="entry name" value="Pectin_lyas_fold"/>
</dbReference>
<evidence type="ECO:0000313" key="2">
    <source>
        <dbReference type="Proteomes" id="UP001287059"/>
    </source>
</evidence>
<dbReference type="InterPro" id="IPR011050">
    <property type="entry name" value="Pectin_lyase_fold/virulence"/>
</dbReference>
<comment type="caution">
    <text evidence="1">The sequence shown here is derived from an EMBL/GenBank/DDBJ whole genome shotgun (WGS) entry which is preliminary data.</text>
</comment>
<accession>A0ABU4Y5Y6</accession>
<dbReference type="Proteomes" id="UP001287059">
    <property type="component" value="Unassembled WGS sequence"/>
</dbReference>
<protein>
    <recommendedName>
        <fullName evidence="3">Right handed beta helix domain-containing protein</fullName>
    </recommendedName>
</protein>
<dbReference type="RefSeq" id="WP_320290435.1">
    <property type="nucleotide sequence ID" value="NZ_JAVIIW010000047.1"/>
</dbReference>
<evidence type="ECO:0008006" key="3">
    <source>
        <dbReference type="Google" id="ProtNLM"/>
    </source>
</evidence>
<reference evidence="1 2" key="1">
    <citation type="submission" date="2023-08" db="EMBL/GenBank/DDBJ databases">
        <title>Implementing the SeqCode for naming new Mesorhizobium species isolated from Vachellia karroo root nodules.</title>
        <authorList>
            <person name="Van Lill M."/>
        </authorList>
    </citation>
    <scope>NUCLEOTIDE SEQUENCE [LARGE SCALE GENOMIC DNA]</scope>
    <source>
        <strain evidence="1 2">VK24D</strain>
    </source>
</reference>
<dbReference type="SUPFAM" id="SSF51126">
    <property type="entry name" value="Pectin lyase-like"/>
    <property type="match status" value="1"/>
</dbReference>
<dbReference type="Gene3D" id="2.160.20.10">
    <property type="entry name" value="Single-stranded right-handed beta-helix, Pectin lyase-like"/>
    <property type="match status" value="1"/>
</dbReference>
<proteinExistence type="predicted"/>
<evidence type="ECO:0000313" key="1">
    <source>
        <dbReference type="EMBL" id="MDX8482338.1"/>
    </source>
</evidence>